<evidence type="ECO:0000256" key="1">
    <source>
        <dbReference type="SAM" id="Phobius"/>
    </source>
</evidence>
<feature type="transmembrane region" description="Helical" evidence="1">
    <location>
        <begin position="56"/>
        <end position="75"/>
    </location>
</feature>
<keyword evidence="1" id="KW-0812">Transmembrane</keyword>
<name>A0A3B0UKN5_9ZZZZ</name>
<dbReference type="EMBL" id="UOEU01000191">
    <property type="protein sequence ID" value="VAW31288.1"/>
    <property type="molecule type" value="Genomic_DNA"/>
</dbReference>
<keyword evidence="1" id="KW-0472">Membrane</keyword>
<organism evidence="2">
    <name type="scientific">hydrothermal vent metagenome</name>
    <dbReference type="NCBI Taxonomy" id="652676"/>
    <lineage>
        <taxon>unclassified sequences</taxon>
        <taxon>metagenomes</taxon>
        <taxon>ecological metagenomes</taxon>
    </lineage>
</organism>
<accession>A0A3B0UKN5</accession>
<protein>
    <submittedName>
        <fullName evidence="2">Uncharacterized protein</fullName>
    </submittedName>
</protein>
<proteinExistence type="predicted"/>
<feature type="transmembrane region" description="Helical" evidence="1">
    <location>
        <begin position="21"/>
        <end position="44"/>
    </location>
</feature>
<dbReference type="AlphaFoldDB" id="A0A3B0UKN5"/>
<keyword evidence="1" id="KW-1133">Transmembrane helix</keyword>
<gene>
    <name evidence="2" type="ORF">MNBD_CHLOROFLEXI01-4470</name>
</gene>
<sequence>MMMSSNDGSTVLHADQEHSGLRTAVFGLLFVTLLLAYFGIRAIIGALNPRDMPDFTFIMACGGSFPIALGTVWLAEKVMKRHWPSGRFVILTSDGVQVQTKEEQPVQLNRVNEMEVLFWTFDLSGWQRGGHERRVPRSWICLAAQISSGKNQAVVYTYSPKNKAQELMDTNDGQLNFHEIFPRELYDNSVRSRLSGPSRPELPAAVLTGKSGQYWLAERRRWQEGFELPLIEFEQFLSHIQAKLL</sequence>
<evidence type="ECO:0000313" key="2">
    <source>
        <dbReference type="EMBL" id="VAW31288.1"/>
    </source>
</evidence>
<reference evidence="2" key="1">
    <citation type="submission" date="2018-06" db="EMBL/GenBank/DDBJ databases">
        <authorList>
            <person name="Zhirakovskaya E."/>
        </authorList>
    </citation>
    <scope>NUCLEOTIDE SEQUENCE</scope>
</reference>